<organism evidence="1 2">
    <name type="scientific">Paenibacillus eucommiae</name>
    <dbReference type="NCBI Taxonomy" id="1355755"/>
    <lineage>
        <taxon>Bacteria</taxon>
        <taxon>Bacillati</taxon>
        <taxon>Bacillota</taxon>
        <taxon>Bacilli</taxon>
        <taxon>Bacillales</taxon>
        <taxon>Paenibacillaceae</taxon>
        <taxon>Paenibacillus</taxon>
    </lineage>
</organism>
<evidence type="ECO:0000313" key="1">
    <source>
        <dbReference type="EMBL" id="MBP1995384.1"/>
    </source>
</evidence>
<proteinExistence type="predicted"/>
<dbReference type="EMBL" id="JAGGLB010000033">
    <property type="protein sequence ID" value="MBP1995384.1"/>
    <property type="molecule type" value="Genomic_DNA"/>
</dbReference>
<dbReference type="Proteomes" id="UP001519287">
    <property type="component" value="Unassembled WGS sequence"/>
</dbReference>
<accession>A0ABS4J9J0</accession>
<comment type="caution">
    <text evidence="1">The sequence shown here is derived from an EMBL/GenBank/DDBJ whole genome shotgun (WGS) entry which is preliminary data.</text>
</comment>
<reference evidence="1 2" key="1">
    <citation type="submission" date="2021-03" db="EMBL/GenBank/DDBJ databases">
        <title>Genomic Encyclopedia of Type Strains, Phase IV (KMG-IV): sequencing the most valuable type-strain genomes for metagenomic binning, comparative biology and taxonomic classification.</title>
        <authorList>
            <person name="Goeker M."/>
        </authorList>
    </citation>
    <scope>NUCLEOTIDE SEQUENCE [LARGE SCALE GENOMIC DNA]</scope>
    <source>
        <strain evidence="1 2">DSM 26048</strain>
    </source>
</reference>
<name>A0ABS4J9J0_9BACL</name>
<gene>
    <name evidence="1" type="ORF">J2Z66_007026</name>
</gene>
<protein>
    <submittedName>
        <fullName evidence="1">Uncharacterized protein</fullName>
    </submittedName>
</protein>
<evidence type="ECO:0000313" key="2">
    <source>
        <dbReference type="Proteomes" id="UP001519287"/>
    </source>
</evidence>
<keyword evidence="2" id="KW-1185">Reference proteome</keyword>
<sequence>MFFIVKVSIGDELVLLTMKNIVNSAALHPNFPALDVVTE</sequence>